<dbReference type="CDD" id="cd01647">
    <property type="entry name" value="RT_LTR"/>
    <property type="match status" value="1"/>
</dbReference>
<dbReference type="PANTHER" id="PTHR37984">
    <property type="entry name" value="PROTEIN CBG26694"/>
    <property type="match status" value="1"/>
</dbReference>
<accession>A0A7D9J4S7</accession>
<evidence type="ECO:0000313" key="1">
    <source>
        <dbReference type="EMBL" id="CAB4021868.1"/>
    </source>
</evidence>
<dbReference type="PANTHER" id="PTHR37984:SF8">
    <property type="entry name" value="CCHC-TYPE DOMAIN-CONTAINING PROTEIN"/>
    <property type="match status" value="1"/>
</dbReference>
<gene>
    <name evidence="1" type="ORF">PACLA_8A070343</name>
</gene>
<dbReference type="AlphaFoldDB" id="A0A7D9J4S7"/>
<protein>
    <submittedName>
        <fullName evidence="1">Uncharacterized protein</fullName>
    </submittedName>
</protein>
<dbReference type="OrthoDB" id="430238at2759"/>
<dbReference type="InterPro" id="IPR036397">
    <property type="entry name" value="RNaseH_sf"/>
</dbReference>
<dbReference type="Proteomes" id="UP001152795">
    <property type="component" value="Unassembled WGS sequence"/>
</dbReference>
<evidence type="ECO:0000313" key="2">
    <source>
        <dbReference type="Proteomes" id="UP001152795"/>
    </source>
</evidence>
<keyword evidence="2" id="KW-1185">Reference proteome</keyword>
<dbReference type="SUPFAM" id="SSF56672">
    <property type="entry name" value="DNA/RNA polymerases"/>
    <property type="match status" value="1"/>
</dbReference>
<dbReference type="InterPro" id="IPR050951">
    <property type="entry name" value="Retrovirus_Pol_polyprotein"/>
</dbReference>
<dbReference type="InterPro" id="IPR043128">
    <property type="entry name" value="Rev_trsase/Diguanyl_cyclase"/>
</dbReference>
<proteinExistence type="predicted"/>
<reference evidence="1" key="1">
    <citation type="submission" date="2020-04" db="EMBL/GenBank/DDBJ databases">
        <authorList>
            <person name="Alioto T."/>
            <person name="Alioto T."/>
            <person name="Gomez Garrido J."/>
        </authorList>
    </citation>
    <scope>NUCLEOTIDE SEQUENCE</scope>
    <source>
        <strain evidence="1">A484AB</strain>
    </source>
</reference>
<dbReference type="GO" id="GO:0006259">
    <property type="term" value="P:DNA metabolic process"/>
    <property type="evidence" value="ECO:0007669"/>
    <property type="project" value="UniProtKB-ARBA"/>
</dbReference>
<dbReference type="Gene3D" id="3.30.420.10">
    <property type="entry name" value="Ribonuclease H-like superfamily/Ribonuclease H"/>
    <property type="match status" value="1"/>
</dbReference>
<name>A0A7D9J4S7_PARCT</name>
<comment type="caution">
    <text evidence="1">The sequence shown here is derived from an EMBL/GenBank/DDBJ whole genome shotgun (WGS) entry which is preliminary data.</text>
</comment>
<dbReference type="GO" id="GO:0003676">
    <property type="term" value="F:nucleic acid binding"/>
    <property type="evidence" value="ECO:0007669"/>
    <property type="project" value="InterPro"/>
</dbReference>
<dbReference type="Gene3D" id="3.30.70.270">
    <property type="match status" value="1"/>
</dbReference>
<dbReference type="InterPro" id="IPR043502">
    <property type="entry name" value="DNA/RNA_pol_sf"/>
</dbReference>
<organism evidence="1 2">
    <name type="scientific">Paramuricea clavata</name>
    <name type="common">Red gorgonian</name>
    <name type="synonym">Violescent sea-whip</name>
    <dbReference type="NCBI Taxonomy" id="317549"/>
    <lineage>
        <taxon>Eukaryota</taxon>
        <taxon>Metazoa</taxon>
        <taxon>Cnidaria</taxon>
        <taxon>Anthozoa</taxon>
        <taxon>Octocorallia</taxon>
        <taxon>Malacalcyonacea</taxon>
        <taxon>Plexauridae</taxon>
        <taxon>Paramuricea</taxon>
    </lineage>
</organism>
<dbReference type="EMBL" id="CACRXK020011671">
    <property type="protein sequence ID" value="CAB4021868.1"/>
    <property type="molecule type" value="Genomic_DNA"/>
</dbReference>
<sequence length="299" mass="33765">MLAVRKPTLGPDGKVDIRISLDPKYLNGAIKREHFPMPTIEEVATRLNGAKIFSVFDASNWIWQVELDQASSRFSTFNTPFGRLHGVEVIADDFVVVGFGSTPEEWNAEHDRNVRAFLERCREKNLNLKKEKAQLTKTEVSFIEHILTPNGLRPDSKKVEAINDMTHPTDVQSLQMFLVLRRLTEKAAELCWLTAHEEAVVRIQKMISAAPVLAYYDVTKPVTIQCDAYSNGKVENAVNTCKLLLKKARDDKPDPLLGILWRNTPTEGMGASPAQLLYGRRTRTRLPVAKKQLKSTLIE</sequence>